<proteinExistence type="predicted"/>
<dbReference type="Proteomes" id="UP000008694">
    <property type="component" value="Unassembled WGS sequence"/>
</dbReference>
<dbReference type="eggNOG" id="ENOG502QTNC">
    <property type="taxonomic scope" value="Eukaryota"/>
</dbReference>
<evidence type="ECO:0000256" key="1">
    <source>
        <dbReference type="SAM" id="MobiDB-lite"/>
    </source>
</evidence>
<keyword evidence="4" id="KW-1185">Reference proteome</keyword>
<dbReference type="STRING" id="81972.D7KID1"/>
<dbReference type="GO" id="GO:0045893">
    <property type="term" value="P:positive regulation of DNA-templated transcription"/>
    <property type="evidence" value="ECO:0007669"/>
    <property type="project" value="TreeGrafter"/>
</dbReference>
<dbReference type="Pfam" id="PF23788">
    <property type="entry name" value="EDRF1_N"/>
    <property type="match status" value="1"/>
</dbReference>
<dbReference type="HOGENOM" id="CLU_329931_0_0_1"/>
<dbReference type="InterPro" id="IPR011990">
    <property type="entry name" value="TPR-like_helical_dom_sf"/>
</dbReference>
<dbReference type="Gramene" id="Al_scaffold_0001_3358">
    <property type="protein sequence ID" value="Al_scaffold_0001_3358"/>
    <property type="gene ID" value="Al_scaffold_0001_3358"/>
</dbReference>
<evidence type="ECO:0000259" key="2">
    <source>
        <dbReference type="Pfam" id="PF23788"/>
    </source>
</evidence>
<feature type="domain" description="EDRF1 N-terminal" evidence="2">
    <location>
        <begin position="116"/>
        <end position="206"/>
    </location>
</feature>
<feature type="compositionally biased region" description="Basic residues" evidence="1">
    <location>
        <begin position="458"/>
        <end position="467"/>
    </location>
</feature>
<organism evidence="4">
    <name type="scientific">Arabidopsis lyrata subsp. lyrata</name>
    <name type="common">Lyre-leaved rock-cress</name>
    <dbReference type="NCBI Taxonomy" id="81972"/>
    <lineage>
        <taxon>Eukaryota</taxon>
        <taxon>Viridiplantae</taxon>
        <taxon>Streptophyta</taxon>
        <taxon>Embryophyta</taxon>
        <taxon>Tracheophyta</taxon>
        <taxon>Spermatophyta</taxon>
        <taxon>Magnoliopsida</taxon>
        <taxon>eudicotyledons</taxon>
        <taxon>Gunneridae</taxon>
        <taxon>Pentapetalae</taxon>
        <taxon>rosids</taxon>
        <taxon>malvids</taxon>
        <taxon>Brassicales</taxon>
        <taxon>Brassicaceae</taxon>
        <taxon>Camelineae</taxon>
        <taxon>Arabidopsis</taxon>
    </lineage>
</organism>
<reference evidence="4" key="1">
    <citation type="journal article" date="2011" name="Nat. Genet.">
        <title>The Arabidopsis lyrata genome sequence and the basis of rapid genome size change.</title>
        <authorList>
            <person name="Hu T.T."/>
            <person name="Pattyn P."/>
            <person name="Bakker E.G."/>
            <person name="Cao J."/>
            <person name="Cheng J.-F."/>
            <person name="Clark R.M."/>
            <person name="Fahlgren N."/>
            <person name="Fawcett J.A."/>
            <person name="Grimwood J."/>
            <person name="Gundlach H."/>
            <person name="Haberer G."/>
            <person name="Hollister J.D."/>
            <person name="Ossowski S."/>
            <person name="Ottilar R.P."/>
            <person name="Salamov A.A."/>
            <person name="Schneeberger K."/>
            <person name="Spannagl M."/>
            <person name="Wang X."/>
            <person name="Yang L."/>
            <person name="Nasrallah M.E."/>
            <person name="Bergelson J."/>
            <person name="Carrington J.C."/>
            <person name="Gaut B.S."/>
            <person name="Schmutz J."/>
            <person name="Mayer K.F.X."/>
            <person name="Van de Peer Y."/>
            <person name="Grigoriev I.V."/>
            <person name="Nordborg M."/>
            <person name="Weigel D."/>
            <person name="Guo Y.-L."/>
        </authorList>
    </citation>
    <scope>NUCLEOTIDE SEQUENCE [LARGE SCALE GENOMIC DNA]</scope>
    <source>
        <strain evidence="4">cv. MN47</strain>
    </source>
</reference>
<dbReference type="InterPro" id="IPR056582">
    <property type="entry name" value="EDRF1_N"/>
</dbReference>
<evidence type="ECO:0000313" key="4">
    <source>
        <dbReference type="Proteomes" id="UP000008694"/>
    </source>
</evidence>
<dbReference type="EMBL" id="GL348713">
    <property type="protein sequence ID" value="EFH67272.1"/>
    <property type="molecule type" value="Genomic_DNA"/>
</dbReference>
<name>D7KID1_ARALL</name>
<dbReference type="OrthoDB" id="419432at2759"/>
<protein>
    <submittedName>
        <fullName evidence="3">Predicted protein</fullName>
    </submittedName>
</protein>
<evidence type="ECO:0000313" key="3">
    <source>
        <dbReference type="EMBL" id="EFH67272.1"/>
    </source>
</evidence>
<dbReference type="SUPFAM" id="SSF48452">
    <property type="entry name" value="TPR-like"/>
    <property type="match status" value="1"/>
</dbReference>
<gene>
    <name evidence="3" type="ORF">ARALYDRAFT_681035</name>
</gene>
<dbReference type="AlphaFoldDB" id="D7KID1"/>
<dbReference type="PANTHER" id="PTHR15000:SF1">
    <property type="entry name" value="ERYTHROID DIFFERENTIATION-RELATED FACTOR 1"/>
    <property type="match status" value="1"/>
</dbReference>
<dbReference type="PANTHER" id="PTHR15000">
    <property type="entry name" value="ERYTHROID DIFFERENTIATION-RELATED FACTOR 1"/>
    <property type="match status" value="1"/>
</dbReference>
<feature type="compositionally biased region" description="Basic and acidic residues" evidence="1">
    <location>
        <begin position="468"/>
        <end position="481"/>
    </location>
</feature>
<accession>D7KID1</accession>
<feature type="region of interest" description="Disordered" evidence="1">
    <location>
        <begin position="456"/>
        <end position="481"/>
    </location>
</feature>
<sequence>MRTKPVAEMKIGEDVQLAGDEALADVIAPVEVLEQFWKPADPKFRVSILVQRRIETLALNSGPDVEEAERLIGKPKPTGDVDPNCPFHILRRDLLRFDIVNYAVASLGFSPLISQQVSTLTWLKAWLNNDLTSVPKLAIYNQNSVVQGYDLLLPTGDSRVVQQNGPAVLRFLQSKCKGDPGVYWLYKSAEEDEIKLFDFSTTSKNHSSCASSLPLVLHACAREQLARLIMTNKKLFEPKTAEKESFLAVDHISQAIKFLTDMQKQLPSSEQEGDWLSTSIIDKKLWGLIMLLGESYLSLGEAYKEEEKLDQALRTIKEACSIYGSLPHSYDKTLFDSTLRDSISRPFDIPKFAKWVKEEEYSTEEVKDDTSLKQLSPKHLFWAKVWLLVGDIYAKFIIIPLSSEGSEVVTEKKVVKEEVRLHNEKVGNKLKNKLTTCRHECASCLLVNCLCPVDKGKGKGGKSKSKSKSKEEESKSKSKSKEEERGGIFKYLKESRKNDAETNLFTALHCYNQVQKALPSGCKLLISLHVRKAWVWHRISMEYYKIANFKECEDAMVKSAQACMDSGDYANLIGCYCSLGSLRQNLGSEKEEQMMKYKLKARKKTHLELATKEYIRSLQYYMEAKKGVSRALEKRRMLPETTRDDVQLKLAVTYLVLGRLLCVNFTTVDAPTELKSTSENTQGSLRLSADDAVKEASALLESLGKDKVAYAHDMLAAHHGSCYASILEANEQAGLAIKKWNDAANEQADLAFKNWNDAMECYGPEINHPDSVFVSIVTKRSALYFKSQRQSEFMIDLELRRFLVCHRIFEEDEKKIDGKDVQNFLQQLRNILKEMLLNGKSSKKLEDLYCKSQNATSLSSLKDMHDTWTS</sequence>
<dbReference type="KEGG" id="aly:9327075"/>